<dbReference type="InterPro" id="IPR037051">
    <property type="entry name" value="4-carb_acid_sugar_kinase_N_sf"/>
</dbReference>
<feature type="domain" description="Four-carbon acid sugar kinase N-terminal" evidence="7">
    <location>
        <begin position="45"/>
        <end position="284"/>
    </location>
</feature>
<protein>
    <submittedName>
        <fullName evidence="9">Uncharacterized conserved protein YgbK, DUF1537 family</fullName>
    </submittedName>
</protein>
<dbReference type="AlphaFoldDB" id="A0A1G9H5Y7"/>
<dbReference type="Gene3D" id="3.40.980.20">
    <property type="entry name" value="Four-carbon acid sugar kinase, nucleotide binding domain"/>
    <property type="match status" value="1"/>
</dbReference>
<keyword evidence="6" id="KW-0119">Carbohydrate metabolism</keyword>
<evidence type="ECO:0000256" key="3">
    <source>
        <dbReference type="ARBA" id="ARBA00022741"/>
    </source>
</evidence>
<accession>A0A1G9H5Y7</accession>
<evidence type="ECO:0000259" key="7">
    <source>
        <dbReference type="Pfam" id="PF07005"/>
    </source>
</evidence>
<name>A0A1G9H5Y7_9MICO</name>
<comment type="similarity">
    <text evidence="1">Belongs to the four-carbon acid sugar kinase family.</text>
</comment>
<dbReference type="RefSeq" id="WP_092325082.1">
    <property type="nucleotide sequence ID" value="NZ_FNFU01000027.1"/>
</dbReference>
<sequence>MKPKNLAEEVRDADELLVAGPPVLRLPEARLQIREANAASRTWVIVLDDDPTGSQSVQGVPVLTGWTPDDLHWAFDQPANGFFILTNTRGLNQDEARATIRDVADVIDRVATELGAHYTLITRSDSTLRGHYPLETDVLIDLARSAGTPYDALIIAPAYIAAGRVTEGDVHYVGTGTSFVPVGQTNYAQDATFGFTSSNLRDYVQEKTHAAVSSDSVLSLSLEDIRVGGAERVRDVIRSCKNATPIIVNALDEADLDVVVLGLILAEGDGARVLSRTGPSFVAARLGIKGRAPLSHDEVFASGERSGNGLVVVGSHVELTTRQVARLKRDVADLATIELDVPRLLDPAQADDEMSRCGDALVAALNRTDALLVSSRQQIVGDSGHSSLVIAQAVSHALVTLAARAVDEVPLKWVLAKGGITSSDVATEGLDIRRATVVGQLFPGIVSVWVHEGGIGRGLKGLPYVVFAGNVGDESTLADAVRILRGNQAGVGL</sequence>
<keyword evidence="10" id="KW-1185">Reference proteome</keyword>
<evidence type="ECO:0000313" key="9">
    <source>
        <dbReference type="EMBL" id="SDL08386.1"/>
    </source>
</evidence>
<dbReference type="SUPFAM" id="SSF142764">
    <property type="entry name" value="YgbK-like"/>
    <property type="match status" value="1"/>
</dbReference>
<dbReference type="Gene3D" id="3.40.50.10840">
    <property type="entry name" value="Putative sugar-binding, N-terminal domain"/>
    <property type="match status" value="1"/>
</dbReference>
<evidence type="ECO:0000256" key="5">
    <source>
        <dbReference type="ARBA" id="ARBA00022840"/>
    </source>
</evidence>
<proteinExistence type="inferred from homology"/>
<feature type="domain" description="Four-carbon acid sugar kinase nucleotide binding" evidence="8">
    <location>
        <begin position="310"/>
        <end position="477"/>
    </location>
</feature>
<dbReference type="Proteomes" id="UP000198701">
    <property type="component" value="Unassembled WGS sequence"/>
</dbReference>
<dbReference type="OrthoDB" id="153193at2"/>
<gene>
    <name evidence="9" type="ORF">SAMN05216282_1274</name>
</gene>
<reference evidence="9 10" key="1">
    <citation type="submission" date="2016-10" db="EMBL/GenBank/DDBJ databases">
        <authorList>
            <person name="de Groot N.N."/>
        </authorList>
    </citation>
    <scope>NUCLEOTIDE SEQUENCE [LARGE SCALE GENOMIC DNA]</scope>
    <source>
        <strain evidence="9 10">CGMCC 1.5382</strain>
    </source>
</reference>
<keyword evidence="2" id="KW-0808">Transferase</keyword>
<dbReference type="STRING" id="386301.SAMN05216282_1274"/>
<dbReference type="GO" id="GO:0016301">
    <property type="term" value="F:kinase activity"/>
    <property type="evidence" value="ECO:0007669"/>
    <property type="project" value="UniProtKB-KW"/>
</dbReference>
<evidence type="ECO:0000256" key="1">
    <source>
        <dbReference type="ARBA" id="ARBA00005715"/>
    </source>
</evidence>
<dbReference type="InterPro" id="IPR042213">
    <property type="entry name" value="NBD_C_sf"/>
</dbReference>
<evidence type="ECO:0000256" key="6">
    <source>
        <dbReference type="ARBA" id="ARBA00023277"/>
    </source>
</evidence>
<dbReference type="Pfam" id="PF17042">
    <property type="entry name" value="NBD_C"/>
    <property type="match status" value="1"/>
</dbReference>
<evidence type="ECO:0000259" key="8">
    <source>
        <dbReference type="Pfam" id="PF17042"/>
    </source>
</evidence>
<evidence type="ECO:0000313" key="10">
    <source>
        <dbReference type="Proteomes" id="UP000198701"/>
    </source>
</evidence>
<evidence type="ECO:0000256" key="4">
    <source>
        <dbReference type="ARBA" id="ARBA00022777"/>
    </source>
</evidence>
<organism evidence="9 10">
    <name type="scientific">Cryobacterium psychrotolerans</name>
    <dbReference type="NCBI Taxonomy" id="386301"/>
    <lineage>
        <taxon>Bacteria</taxon>
        <taxon>Bacillati</taxon>
        <taxon>Actinomycetota</taxon>
        <taxon>Actinomycetes</taxon>
        <taxon>Micrococcales</taxon>
        <taxon>Microbacteriaceae</taxon>
        <taxon>Cryobacterium</taxon>
    </lineage>
</organism>
<dbReference type="Pfam" id="PF07005">
    <property type="entry name" value="SBD_N"/>
    <property type="match status" value="1"/>
</dbReference>
<dbReference type="InterPro" id="IPR031475">
    <property type="entry name" value="NBD_C"/>
</dbReference>
<dbReference type="EMBL" id="FNFU01000027">
    <property type="protein sequence ID" value="SDL08386.1"/>
    <property type="molecule type" value="Genomic_DNA"/>
</dbReference>
<keyword evidence="3" id="KW-0547">Nucleotide-binding</keyword>
<dbReference type="InterPro" id="IPR010737">
    <property type="entry name" value="4-carb_acid_sugar_kinase_N"/>
</dbReference>
<keyword evidence="5" id="KW-0067">ATP-binding</keyword>
<keyword evidence="4" id="KW-0418">Kinase</keyword>
<evidence type="ECO:0000256" key="2">
    <source>
        <dbReference type="ARBA" id="ARBA00022679"/>
    </source>
</evidence>
<dbReference type="GO" id="GO:0005524">
    <property type="term" value="F:ATP binding"/>
    <property type="evidence" value="ECO:0007669"/>
    <property type="project" value="UniProtKB-KW"/>
</dbReference>